<dbReference type="Gene3D" id="1.10.10.10">
    <property type="entry name" value="Winged helix-like DNA-binding domain superfamily/Winged helix DNA-binding domain"/>
    <property type="match status" value="1"/>
</dbReference>
<evidence type="ECO:0000259" key="4">
    <source>
        <dbReference type="PROSITE" id="PS50949"/>
    </source>
</evidence>
<gene>
    <name evidence="5" type="ORF">ACFP1F_08070</name>
</gene>
<evidence type="ECO:0000256" key="2">
    <source>
        <dbReference type="ARBA" id="ARBA00023125"/>
    </source>
</evidence>
<dbReference type="RefSeq" id="WP_125592727.1">
    <property type="nucleotide sequence ID" value="NZ_JBHSSN010000015.1"/>
</dbReference>
<evidence type="ECO:0000313" key="5">
    <source>
        <dbReference type="EMBL" id="MFC6323690.1"/>
    </source>
</evidence>
<comment type="caution">
    <text evidence="5">The sequence shown here is derived from an EMBL/GenBank/DDBJ whole genome shotgun (WGS) entry which is preliminary data.</text>
</comment>
<organism evidence="5 6">
    <name type="scientific">Companilactobacillus baiquanensis</name>
    <dbReference type="NCBI Taxonomy" id="2486005"/>
    <lineage>
        <taxon>Bacteria</taxon>
        <taxon>Bacillati</taxon>
        <taxon>Bacillota</taxon>
        <taxon>Bacilli</taxon>
        <taxon>Lactobacillales</taxon>
        <taxon>Lactobacillaceae</taxon>
        <taxon>Companilactobacillus</taxon>
    </lineage>
</organism>
<dbReference type="CDD" id="cd07377">
    <property type="entry name" value="WHTH_GntR"/>
    <property type="match status" value="1"/>
</dbReference>
<accession>A0ABW1UXT1</accession>
<sequence>MKDNSAQPQLASDYAYQTLYNKIVSLELSPGDIISPVQLSKELGVSRTPIQKASAKLADDGLLDVLPQRGSYVSQINIDRIYESFYMRNLVEQAAVIKICGLEQRDDICIQLEQNIYNQKKVLERNLYEESFEIDERFHHIIYKSANMLYIEKALAQISADQNRLRKLKILSNIRVDSTLQEHNNILESIRAGKAEEAALNIYKHISKFAEDTIVIHDKYPEYFSNWENTEIKNLKLKKQSFFSF</sequence>
<dbReference type="Pfam" id="PF00392">
    <property type="entry name" value="GntR"/>
    <property type="match status" value="1"/>
</dbReference>
<keyword evidence="3" id="KW-0804">Transcription</keyword>
<keyword evidence="6" id="KW-1185">Reference proteome</keyword>
<evidence type="ECO:0000256" key="3">
    <source>
        <dbReference type="ARBA" id="ARBA00023163"/>
    </source>
</evidence>
<dbReference type="EMBL" id="JBHSSN010000015">
    <property type="protein sequence ID" value="MFC6323690.1"/>
    <property type="molecule type" value="Genomic_DNA"/>
</dbReference>
<keyword evidence="1" id="KW-0805">Transcription regulation</keyword>
<dbReference type="Proteomes" id="UP001596186">
    <property type="component" value="Unassembled WGS sequence"/>
</dbReference>
<dbReference type="InterPro" id="IPR036388">
    <property type="entry name" value="WH-like_DNA-bd_sf"/>
</dbReference>
<keyword evidence="2" id="KW-0238">DNA-binding</keyword>
<dbReference type="InterPro" id="IPR000524">
    <property type="entry name" value="Tscrpt_reg_HTH_GntR"/>
</dbReference>
<dbReference type="SUPFAM" id="SSF48008">
    <property type="entry name" value="GntR ligand-binding domain-like"/>
    <property type="match status" value="1"/>
</dbReference>
<dbReference type="SMART" id="SM00895">
    <property type="entry name" value="FCD"/>
    <property type="match status" value="1"/>
</dbReference>
<proteinExistence type="predicted"/>
<dbReference type="PROSITE" id="PS50949">
    <property type="entry name" value="HTH_GNTR"/>
    <property type="match status" value="1"/>
</dbReference>
<dbReference type="PANTHER" id="PTHR43537:SF5">
    <property type="entry name" value="UXU OPERON TRANSCRIPTIONAL REGULATOR"/>
    <property type="match status" value="1"/>
</dbReference>
<evidence type="ECO:0000256" key="1">
    <source>
        <dbReference type="ARBA" id="ARBA00023015"/>
    </source>
</evidence>
<name>A0ABW1UXT1_9LACO</name>
<feature type="domain" description="HTH gntR-type" evidence="4">
    <location>
        <begin position="9"/>
        <end position="76"/>
    </location>
</feature>
<dbReference type="PANTHER" id="PTHR43537">
    <property type="entry name" value="TRANSCRIPTIONAL REGULATOR, GNTR FAMILY"/>
    <property type="match status" value="1"/>
</dbReference>
<dbReference type="InterPro" id="IPR036390">
    <property type="entry name" value="WH_DNA-bd_sf"/>
</dbReference>
<dbReference type="InterPro" id="IPR011711">
    <property type="entry name" value="GntR_C"/>
</dbReference>
<dbReference type="Pfam" id="PF07729">
    <property type="entry name" value="FCD"/>
    <property type="match status" value="1"/>
</dbReference>
<evidence type="ECO:0000313" key="6">
    <source>
        <dbReference type="Proteomes" id="UP001596186"/>
    </source>
</evidence>
<dbReference type="Gene3D" id="1.20.120.530">
    <property type="entry name" value="GntR ligand-binding domain-like"/>
    <property type="match status" value="1"/>
</dbReference>
<dbReference type="SMART" id="SM00345">
    <property type="entry name" value="HTH_GNTR"/>
    <property type="match status" value="1"/>
</dbReference>
<dbReference type="InterPro" id="IPR008920">
    <property type="entry name" value="TF_FadR/GntR_C"/>
</dbReference>
<dbReference type="SUPFAM" id="SSF46785">
    <property type="entry name" value="Winged helix' DNA-binding domain"/>
    <property type="match status" value="1"/>
</dbReference>
<protein>
    <submittedName>
        <fullName evidence="5">GntR family transcriptional regulator</fullName>
    </submittedName>
</protein>
<reference evidence="6" key="1">
    <citation type="journal article" date="2019" name="Int. J. Syst. Evol. Microbiol.">
        <title>The Global Catalogue of Microorganisms (GCM) 10K type strain sequencing project: providing services to taxonomists for standard genome sequencing and annotation.</title>
        <authorList>
            <consortium name="The Broad Institute Genomics Platform"/>
            <consortium name="The Broad Institute Genome Sequencing Center for Infectious Disease"/>
            <person name="Wu L."/>
            <person name="Ma J."/>
        </authorList>
    </citation>
    <scope>NUCLEOTIDE SEQUENCE [LARGE SCALE GENOMIC DNA]</scope>
    <source>
        <strain evidence="6">CCM 8895</strain>
    </source>
</reference>